<dbReference type="GeneID" id="61112441"/>
<evidence type="ECO:0000313" key="2">
    <source>
        <dbReference type="EMBL" id="EKR64588.1"/>
    </source>
</evidence>
<accession>A0A828YX26</accession>
<dbReference type="Proteomes" id="UP000001338">
    <property type="component" value="Unassembled WGS sequence"/>
</dbReference>
<evidence type="ECO:0000313" key="3">
    <source>
        <dbReference type="Proteomes" id="UP000001338"/>
    </source>
</evidence>
<gene>
    <name evidence="1" type="ORF">LEP1GSC036_1759</name>
    <name evidence="2" type="ORF">LEP1GSC036_3367</name>
</gene>
<dbReference type="EMBL" id="AFLV02000038">
    <property type="protein sequence ID" value="EKR64588.1"/>
    <property type="molecule type" value="Genomic_DNA"/>
</dbReference>
<comment type="caution">
    <text evidence="1">The sequence shown here is derived from an EMBL/GenBank/DDBJ whole genome shotgun (WGS) entry which is preliminary data.</text>
</comment>
<proteinExistence type="predicted"/>
<organism evidence="1 3">
    <name type="scientific">Leptospira weilii str. 2006001853</name>
    <dbReference type="NCBI Taxonomy" id="1001589"/>
    <lineage>
        <taxon>Bacteria</taxon>
        <taxon>Pseudomonadati</taxon>
        <taxon>Spirochaetota</taxon>
        <taxon>Spirochaetia</taxon>
        <taxon>Leptospirales</taxon>
        <taxon>Leptospiraceae</taxon>
        <taxon>Leptospira</taxon>
    </lineage>
</organism>
<reference evidence="1 3" key="1">
    <citation type="submission" date="2012-10" db="EMBL/GenBank/DDBJ databases">
        <authorList>
            <person name="Harkins D.M."/>
            <person name="Durkin A.S."/>
            <person name="Brinkac L.M."/>
            <person name="Haft D.H."/>
            <person name="Selengut J.D."/>
            <person name="Sanka R."/>
            <person name="DePew J."/>
            <person name="Purushe J."/>
            <person name="Whelen A.C."/>
            <person name="Vinetz J.M."/>
            <person name="Sutton G.G."/>
            <person name="Nierman W.C."/>
            <person name="Fouts D.E."/>
        </authorList>
    </citation>
    <scope>NUCLEOTIDE SEQUENCE [LARGE SCALE GENOMIC DNA]</scope>
    <source>
        <strain evidence="1 3">2006001853</strain>
    </source>
</reference>
<dbReference type="AlphaFoldDB" id="A0A828YX26"/>
<dbReference type="EMBL" id="AFLV02000081">
    <property type="protein sequence ID" value="EKR62313.1"/>
    <property type="molecule type" value="Genomic_DNA"/>
</dbReference>
<dbReference type="RefSeq" id="WP_004496072.1">
    <property type="nucleotide sequence ID" value="NZ_AFLV02000038.1"/>
</dbReference>
<protein>
    <submittedName>
        <fullName evidence="1">Uncharacterized protein</fullName>
    </submittedName>
</protein>
<evidence type="ECO:0000313" key="1">
    <source>
        <dbReference type="EMBL" id="EKR62313.1"/>
    </source>
</evidence>
<sequence>MSVQIKTIQRYEVVTQLLYDIRRSLFFDKLKAYERKALEDRKKALEPERATLKNSIDFIQAYELLDSDSETAILKLAELGWFVEEWEFEEDVWRRNI</sequence>
<name>A0A828YX26_9LEPT</name>